<protein>
    <submittedName>
        <fullName evidence="1">Uncharacterized protein</fullName>
    </submittedName>
</protein>
<dbReference type="Proteomes" id="UP000765509">
    <property type="component" value="Unassembled WGS sequence"/>
</dbReference>
<keyword evidence="2" id="KW-1185">Reference proteome</keyword>
<organism evidence="1 2">
    <name type="scientific">Austropuccinia psidii MF-1</name>
    <dbReference type="NCBI Taxonomy" id="1389203"/>
    <lineage>
        <taxon>Eukaryota</taxon>
        <taxon>Fungi</taxon>
        <taxon>Dikarya</taxon>
        <taxon>Basidiomycota</taxon>
        <taxon>Pucciniomycotina</taxon>
        <taxon>Pucciniomycetes</taxon>
        <taxon>Pucciniales</taxon>
        <taxon>Sphaerophragmiaceae</taxon>
        <taxon>Austropuccinia</taxon>
    </lineage>
</organism>
<reference evidence="1" key="1">
    <citation type="submission" date="2021-03" db="EMBL/GenBank/DDBJ databases">
        <title>Draft genome sequence of rust myrtle Austropuccinia psidii MF-1, a brazilian biotype.</title>
        <authorList>
            <person name="Quecine M.C."/>
            <person name="Pachon D.M.R."/>
            <person name="Bonatelli M.L."/>
            <person name="Correr F.H."/>
            <person name="Franceschini L.M."/>
            <person name="Leite T.F."/>
            <person name="Margarido G.R.A."/>
            <person name="Almeida C.A."/>
            <person name="Ferrarezi J.A."/>
            <person name="Labate C.A."/>
        </authorList>
    </citation>
    <scope>NUCLEOTIDE SEQUENCE</scope>
    <source>
        <strain evidence="1">MF-1</strain>
    </source>
</reference>
<evidence type="ECO:0000313" key="1">
    <source>
        <dbReference type="EMBL" id="MBW0521948.1"/>
    </source>
</evidence>
<name>A0A9Q3HYS4_9BASI</name>
<accession>A0A9Q3HYS4</accession>
<proteinExistence type="predicted"/>
<dbReference type="EMBL" id="AVOT02029196">
    <property type="protein sequence ID" value="MBW0521948.1"/>
    <property type="molecule type" value="Genomic_DNA"/>
</dbReference>
<comment type="caution">
    <text evidence="1">The sequence shown here is derived from an EMBL/GenBank/DDBJ whole genome shotgun (WGS) entry which is preliminary data.</text>
</comment>
<sequence>MKNELLTYLSSLEPSMGQECLKEVPNVKEWPHFSGEGKHEHMRFVIAHRWCIKLRQAPAHQSCTFWKTQIINKWFNNVLRLKLGTFFEYANFNTDKYRDLPWFFQQKDILTALYPYMSEFIIHRKILRECRGDLKHDIKSQTIEQSSEEYVIHILHEVTTRTRIGSSRINLITRFNTPWKYSVDPTPKKILIIEKKNLKIQSESSKFTKVPHI</sequence>
<gene>
    <name evidence="1" type="ORF">O181_061663</name>
</gene>
<evidence type="ECO:0000313" key="2">
    <source>
        <dbReference type="Proteomes" id="UP000765509"/>
    </source>
</evidence>
<dbReference type="AlphaFoldDB" id="A0A9Q3HYS4"/>